<evidence type="ECO:0000313" key="3">
    <source>
        <dbReference type="Proteomes" id="UP001204814"/>
    </source>
</evidence>
<comment type="caution">
    <text evidence="2">The sequence shown here is derived from an EMBL/GenBank/DDBJ whole genome shotgun (WGS) entry which is preliminary data.</text>
</comment>
<dbReference type="Proteomes" id="UP001204814">
    <property type="component" value="Unassembled WGS sequence"/>
</dbReference>
<evidence type="ECO:0000313" key="2">
    <source>
        <dbReference type="EMBL" id="MCQ5060292.1"/>
    </source>
</evidence>
<gene>
    <name evidence="2" type="ORF">NE542_00350</name>
</gene>
<name>A0AAP2UC72_9FIRM</name>
<evidence type="ECO:0000259" key="1">
    <source>
        <dbReference type="PROSITE" id="PS50943"/>
    </source>
</evidence>
<reference evidence="2" key="1">
    <citation type="submission" date="2022-06" db="EMBL/GenBank/DDBJ databases">
        <title>Isolation of gut microbiota from human fecal samples.</title>
        <authorList>
            <person name="Pamer E.G."/>
            <person name="Barat B."/>
            <person name="Waligurski E."/>
            <person name="Medina S."/>
            <person name="Paddock L."/>
            <person name="Mostad J."/>
        </authorList>
    </citation>
    <scope>NUCLEOTIDE SEQUENCE</scope>
    <source>
        <strain evidence="2">DFI.6.24</strain>
    </source>
</reference>
<dbReference type="Gene3D" id="1.10.260.40">
    <property type="entry name" value="lambda repressor-like DNA-binding domains"/>
    <property type="match status" value="1"/>
</dbReference>
<proteinExistence type="predicted"/>
<dbReference type="RefSeq" id="WP_118469694.1">
    <property type="nucleotide sequence ID" value="NZ_JAJDKX010000003.1"/>
</dbReference>
<accession>A0AAP2UC72</accession>
<dbReference type="AlphaFoldDB" id="A0AAP2UC72"/>
<dbReference type="SMART" id="SM00530">
    <property type="entry name" value="HTH_XRE"/>
    <property type="match status" value="1"/>
</dbReference>
<dbReference type="InterPro" id="IPR010982">
    <property type="entry name" value="Lambda_DNA-bd_dom_sf"/>
</dbReference>
<dbReference type="EMBL" id="JANGBO010000001">
    <property type="protein sequence ID" value="MCQ5060292.1"/>
    <property type="molecule type" value="Genomic_DNA"/>
</dbReference>
<protein>
    <submittedName>
        <fullName evidence="2">Helix-turn-helix transcriptional regulator</fullName>
    </submittedName>
</protein>
<organism evidence="2 3">
    <name type="scientific">Faecalibacillus intestinalis</name>
    <dbReference type="NCBI Taxonomy" id="1982626"/>
    <lineage>
        <taxon>Bacteria</taxon>
        <taxon>Bacillati</taxon>
        <taxon>Bacillota</taxon>
        <taxon>Erysipelotrichia</taxon>
        <taxon>Erysipelotrichales</taxon>
        <taxon>Coprobacillaceae</taxon>
        <taxon>Faecalibacillus</taxon>
    </lineage>
</organism>
<dbReference type="SUPFAM" id="SSF47413">
    <property type="entry name" value="lambda repressor-like DNA-binding domains"/>
    <property type="match status" value="1"/>
</dbReference>
<dbReference type="PROSITE" id="PS50943">
    <property type="entry name" value="HTH_CROC1"/>
    <property type="match status" value="1"/>
</dbReference>
<dbReference type="InterPro" id="IPR001387">
    <property type="entry name" value="Cro/C1-type_HTH"/>
</dbReference>
<feature type="domain" description="HTH cro/C1-type" evidence="1">
    <location>
        <begin position="6"/>
        <end position="61"/>
    </location>
</feature>
<dbReference type="GO" id="GO:0003677">
    <property type="term" value="F:DNA binding"/>
    <property type="evidence" value="ECO:0007669"/>
    <property type="project" value="InterPro"/>
</dbReference>
<sequence>MGNASLIEFRKSLNLKQNEIAKEIGVSPSYYYKVESGYQNPSYEFLAKFKRRFPDASIDVLFF</sequence>
<dbReference type="Pfam" id="PF01381">
    <property type="entry name" value="HTH_3"/>
    <property type="match status" value="1"/>
</dbReference>
<dbReference type="CDD" id="cd00093">
    <property type="entry name" value="HTH_XRE"/>
    <property type="match status" value="1"/>
</dbReference>